<evidence type="ECO:0000256" key="3">
    <source>
        <dbReference type="ARBA" id="ARBA00023315"/>
    </source>
</evidence>
<organism evidence="4 5">
    <name type="scientific">Rhizobium setariae</name>
    <dbReference type="NCBI Taxonomy" id="2801340"/>
    <lineage>
        <taxon>Bacteria</taxon>
        <taxon>Pseudomonadati</taxon>
        <taxon>Pseudomonadota</taxon>
        <taxon>Alphaproteobacteria</taxon>
        <taxon>Hyphomicrobiales</taxon>
        <taxon>Rhizobiaceae</taxon>
        <taxon>Rhizobium/Agrobacterium group</taxon>
        <taxon>Rhizobium</taxon>
    </lineage>
</organism>
<dbReference type="PANTHER" id="PTHR23416">
    <property type="entry name" value="SIALIC ACID SYNTHASE-RELATED"/>
    <property type="match status" value="1"/>
</dbReference>
<comment type="caution">
    <text evidence="4">The sequence shown here is derived from an EMBL/GenBank/DDBJ whole genome shotgun (WGS) entry which is preliminary data.</text>
</comment>
<dbReference type="EMBL" id="JAEQNC010000017">
    <property type="protein sequence ID" value="MBL0374977.1"/>
    <property type="molecule type" value="Genomic_DNA"/>
</dbReference>
<dbReference type="Gene3D" id="2.160.10.10">
    <property type="entry name" value="Hexapeptide repeat proteins"/>
    <property type="match status" value="1"/>
</dbReference>
<evidence type="ECO:0000313" key="4">
    <source>
        <dbReference type="EMBL" id="MBL0374977.1"/>
    </source>
</evidence>
<keyword evidence="2" id="KW-0677">Repeat</keyword>
<dbReference type="PROSITE" id="PS00101">
    <property type="entry name" value="HEXAPEP_TRANSFERASES"/>
    <property type="match status" value="1"/>
</dbReference>
<dbReference type="AlphaFoldDB" id="A0A937CRP2"/>
<dbReference type="Proteomes" id="UP000633219">
    <property type="component" value="Unassembled WGS sequence"/>
</dbReference>
<dbReference type="GO" id="GO:0016746">
    <property type="term" value="F:acyltransferase activity"/>
    <property type="evidence" value="ECO:0007669"/>
    <property type="project" value="UniProtKB-KW"/>
</dbReference>
<dbReference type="Pfam" id="PF00132">
    <property type="entry name" value="Hexapep"/>
    <property type="match status" value="1"/>
</dbReference>
<gene>
    <name evidence="4" type="ORF">JJB09_23465</name>
</gene>
<evidence type="ECO:0000256" key="1">
    <source>
        <dbReference type="ARBA" id="ARBA00022679"/>
    </source>
</evidence>
<protein>
    <submittedName>
        <fullName evidence="4">Acyltransferase</fullName>
    </submittedName>
</protein>
<dbReference type="InterPro" id="IPR011004">
    <property type="entry name" value="Trimer_LpxA-like_sf"/>
</dbReference>
<evidence type="ECO:0000256" key="2">
    <source>
        <dbReference type="ARBA" id="ARBA00022737"/>
    </source>
</evidence>
<keyword evidence="3 4" id="KW-0012">Acyltransferase</keyword>
<sequence>MPIIIEDNGANNVVSFPESSSANGKVIFSGDNNSLIVQGPFSGSVYITIGSNSDVQIGQNCSFADLRIHADQSSSIHIGEHVNVNARVQFLAHEPGTIRIGPWCLFASDIDVSVSDMHSIFDAVTGERINPASDVEIGAHVWVGNRVLVMKGARIGSGSMIGAGAIVNADVPKNCIAAGQPARVIRESIMWDRRLVSHLPQDAPALSFF</sequence>
<dbReference type="CDD" id="cd04647">
    <property type="entry name" value="LbH_MAT_like"/>
    <property type="match status" value="1"/>
</dbReference>
<dbReference type="InterPro" id="IPR018357">
    <property type="entry name" value="Hexapep_transf_CS"/>
</dbReference>
<name>A0A937CRP2_9HYPH</name>
<keyword evidence="5" id="KW-1185">Reference proteome</keyword>
<accession>A0A937CRP2</accession>
<dbReference type="InterPro" id="IPR001451">
    <property type="entry name" value="Hexapep"/>
</dbReference>
<dbReference type="InterPro" id="IPR051159">
    <property type="entry name" value="Hexapeptide_acetyltransf"/>
</dbReference>
<dbReference type="RefSeq" id="WP_201663526.1">
    <property type="nucleotide sequence ID" value="NZ_JAEQNC010000017.1"/>
</dbReference>
<dbReference type="SUPFAM" id="SSF51161">
    <property type="entry name" value="Trimeric LpxA-like enzymes"/>
    <property type="match status" value="1"/>
</dbReference>
<proteinExistence type="predicted"/>
<keyword evidence="1" id="KW-0808">Transferase</keyword>
<evidence type="ECO:0000313" key="5">
    <source>
        <dbReference type="Proteomes" id="UP000633219"/>
    </source>
</evidence>
<reference evidence="4" key="1">
    <citation type="submission" date="2021-01" db="EMBL/GenBank/DDBJ databases">
        <title>Rhizobium sp. strain KVB221 16S ribosomal RNA gene Genome sequencing and assembly.</title>
        <authorList>
            <person name="Kang M."/>
        </authorList>
    </citation>
    <scope>NUCLEOTIDE SEQUENCE</scope>
    <source>
        <strain evidence="4">KVB221</strain>
    </source>
</reference>